<organism evidence="1 2">
    <name type="scientific">Salipiger thiooxidans</name>
    <dbReference type="NCBI Taxonomy" id="282683"/>
    <lineage>
        <taxon>Bacteria</taxon>
        <taxon>Pseudomonadati</taxon>
        <taxon>Pseudomonadota</taxon>
        <taxon>Alphaproteobacteria</taxon>
        <taxon>Rhodobacterales</taxon>
        <taxon>Roseobacteraceae</taxon>
        <taxon>Salipiger</taxon>
    </lineage>
</organism>
<reference evidence="2" key="1">
    <citation type="submission" date="2016-10" db="EMBL/GenBank/DDBJ databases">
        <authorList>
            <person name="Varghese N."/>
            <person name="Submissions S."/>
        </authorList>
    </citation>
    <scope>NUCLEOTIDE SEQUENCE [LARGE SCALE GENOMIC DNA]</scope>
    <source>
        <strain evidence="2">DSM 10146</strain>
    </source>
</reference>
<gene>
    <name evidence="1" type="ORF">SAMN04488105_114156</name>
</gene>
<name>A0A1G7J8R2_9RHOB</name>
<dbReference type="Proteomes" id="UP000198994">
    <property type="component" value="Unassembled WGS sequence"/>
</dbReference>
<dbReference type="RefSeq" id="WP_242661792.1">
    <property type="nucleotide sequence ID" value="NZ_FNAV01000014.1"/>
</dbReference>
<keyword evidence="2" id="KW-1185">Reference proteome</keyword>
<sequence>MTFSGLGILCVSLAFNFLGHGPRQAINADGATEPYAQELIAASLDYERAV</sequence>
<evidence type="ECO:0000313" key="1">
    <source>
        <dbReference type="EMBL" id="SDF21362.1"/>
    </source>
</evidence>
<protein>
    <submittedName>
        <fullName evidence="1">Uncharacterized protein</fullName>
    </submittedName>
</protein>
<proteinExistence type="predicted"/>
<accession>A0A1G7J8R2</accession>
<evidence type="ECO:0000313" key="2">
    <source>
        <dbReference type="Proteomes" id="UP000198994"/>
    </source>
</evidence>
<dbReference type="EMBL" id="FNAV01000014">
    <property type="protein sequence ID" value="SDF21362.1"/>
    <property type="molecule type" value="Genomic_DNA"/>
</dbReference>
<dbReference type="AlphaFoldDB" id="A0A1G7J8R2"/>